<dbReference type="Pfam" id="PF24476">
    <property type="entry name" value="DUF7580"/>
    <property type="match status" value="1"/>
</dbReference>
<evidence type="ECO:0000313" key="3">
    <source>
        <dbReference type="Proteomes" id="UP001219568"/>
    </source>
</evidence>
<dbReference type="AlphaFoldDB" id="A0AAD6HZ87"/>
<accession>A0AAD6HZ87</accession>
<dbReference type="PANTHER" id="PTHR35186">
    <property type="entry name" value="ANK_REP_REGION DOMAIN-CONTAINING PROTEIN"/>
    <property type="match status" value="1"/>
</dbReference>
<reference evidence="2" key="1">
    <citation type="journal article" date="2023" name="IMA Fungus">
        <title>Comparative genomic study of the Penicillium genus elucidates a diverse pangenome and 15 lateral gene transfer events.</title>
        <authorList>
            <person name="Petersen C."/>
            <person name="Sorensen T."/>
            <person name="Nielsen M.R."/>
            <person name="Sondergaard T.E."/>
            <person name="Sorensen J.L."/>
            <person name="Fitzpatrick D.A."/>
            <person name="Frisvad J.C."/>
            <person name="Nielsen K.L."/>
        </authorList>
    </citation>
    <scope>NUCLEOTIDE SEQUENCE</scope>
    <source>
        <strain evidence="2">IBT 15450</strain>
    </source>
</reference>
<keyword evidence="3" id="KW-1185">Reference proteome</keyword>
<dbReference type="PANTHER" id="PTHR35186:SF4">
    <property type="entry name" value="PRION-INHIBITION AND PROPAGATION HELO DOMAIN-CONTAINING PROTEIN"/>
    <property type="match status" value="1"/>
</dbReference>
<protein>
    <recommendedName>
        <fullName evidence="1">DUF7580 domain-containing protein</fullName>
    </recommendedName>
</protein>
<dbReference type="InterPro" id="IPR056002">
    <property type="entry name" value="DUF7580"/>
</dbReference>
<gene>
    <name evidence="2" type="ORF">N7460_013501</name>
</gene>
<sequence>MVTGIEATGVALAILPLLVNQLDNYARGLEKIKAFRRYKWQLEDYSTGLSTQYAILLNTLELSLEGVVDDHDERSELISNPRGPGWSERGFQQQLTEKLDRNYVPFTRTVRGLCDLLEDLSRKLGLETADYTTASYHSIFTQPLNALKFRKVFSIAIYQDLLDKIDKTNQILKTLSEQSQQRDESRRGPAKRRKYLNRYRDNRRHAKAIYAIMVQNSQCWSGSCHDEHSVGFQLDQIVLNGTKGSSDAPLDPKFHLILPPPKSDSASYHQGRWHEIKVVASPNVESCCLPQDPQLPARTRKVQFTTCSPATVCMENVHTGPIRELGSPIADLCSTLDQFDATSPEANLDSIGYISSEQASFGSRYHMSLVRSIQHGMHVHSLQEILIGTPSLPDSPIQRSNELSRRDRLHLATLLAFSVFQLHGTWLQQKWGTSDVLFVRPLQSTFPQYERPYLLRSVRRSSETGLGGAASEVCTDSRQRHIANYILFPLALALIELSLGRAICTLVRPGDGDASEEGSQFNTAARLLRDVYCESGSSYGDVVKECLYWSKSQGDGFEDPHFDESVFDIIVSPLLKDFDYFDGISARVH</sequence>
<evidence type="ECO:0000259" key="1">
    <source>
        <dbReference type="Pfam" id="PF24476"/>
    </source>
</evidence>
<dbReference type="Proteomes" id="UP001219568">
    <property type="component" value="Unassembled WGS sequence"/>
</dbReference>
<feature type="domain" description="DUF7580" evidence="1">
    <location>
        <begin position="200"/>
        <end position="579"/>
    </location>
</feature>
<dbReference type="EMBL" id="JAQJZL010000016">
    <property type="protein sequence ID" value="KAJ6023106.1"/>
    <property type="molecule type" value="Genomic_DNA"/>
</dbReference>
<evidence type="ECO:0000313" key="2">
    <source>
        <dbReference type="EMBL" id="KAJ6023106.1"/>
    </source>
</evidence>
<name>A0AAD6HZ87_PENCN</name>
<proteinExistence type="predicted"/>
<comment type="caution">
    <text evidence="2">The sequence shown here is derived from an EMBL/GenBank/DDBJ whole genome shotgun (WGS) entry which is preliminary data.</text>
</comment>
<organism evidence="2 3">
    <name type="scientific">Penicillium canescens</name>
    <dbReference type="NCBI Taxonomy" id="5083"/>
    <lineage>
        <taxon>Eukaryota</taxon>
        <taxon>Fungi</taxon>
        <taxon>Dikarya</taxon>
        <taxon>Ascomycota</taxon>
        <taxon>Pezizomycotina</taxon>
        <taxon>Eurotiomycetes</taxon>
        <taxon>Eurotiomycetidae</taxon>
        <taxon>Eurotiales</taxon>
        <taxon>Aspergillaceae</taxon>
        <taxon>Penicillium</taxon>
    </lineage>
</organism>
<reference evidence="2" key="2">
    <citation type="submission" date="2023-01" db="EMBL/GenBank/DDBJ databases">
        <authorList>
            <person name="Petersen C."/>
        </authorList>
    </citation>
    <scope>NUCLEOTIDE SEQUENCE</scope>
    <source>
        <strain evidence="2">IBT 15450</strain>
    </source>
</reference>